<proteinExistence type="predicted"/>
<comment type="caution">
    <text evidence="1">The sequence shown here is derived from an EMBL/GenBank/DDBJ whole genome shotgun (WGS) entry which is preliminary data.</text>
</comment>
<dbReference type="OrthoDB" id="2628740at2"/>
<organism evidence="1 2">
    <name type="scientific">Paenibacillus tyrfis</name>
    <dbReference type="NCBI Taxonomy" id="1501230"/>
    <lineage>
        <taxon>Bacteria</taxon>
        <taxon>Bacillati</taxon>
        <taxon>Bacillota</taxon>
        <taxon>Bacilli</taxon>
        <taxon>Bacillales</taxon>
        <taxon>Paenibacillaceae</taxon>
        <taxon>Paenibacillus</taxon>
    </lineage>
</organism>
<accession>A0A081P819</accession>
<dbReference type="Proteomes" id="UP000028123">
    <property type="component" value="Unassembled WGS sequence"/>
</dbReference>
<evidence type="ECO:0000313" key="1">
    <source>
        <dbReference type="EMBL" id="KEQ26842.1"/>
    </source>
</evidence>
<reference evidence="1 2" key="1">
    <citation type="submission" date="2014-06" db="EMBL/GenBank/DDBJ databases">
        <title>Draft genome sequence of Paenibacillus sp. MSt1.</title>
        <authorList>
            <person name="Aw Y.K."/>
            <person name="Ong K.S."/>
            <person name="Gan H.M."/>
            <person name="Lee S.M."/>
        </authorList>
    </citation>
    <scope>NUCLEOTIDE SEQUENCE [LARGE SCALE GENOMIC DNA]</scope>
    <source>
        <strain evidence="1 2">MSt1</strain>
    </source>
</reference>
<dbReference type="AlphaFoldDB" id="A0A081P819"/>
<dbReference type="EMBL" id="JNVM01000005">
    <property type="protein sequence ID" value="KEQ26842.1"/>
    <property type="molecule type" value="Genomic_DNA"/>
</dbReference>
<name>A0A081P819_9BACL</name>
<keyword evidence="2" id="KW-1185">Reference proteome</keyword>
<gene>
    <name evidence="1" type="ORF">ET33_29275</name>
</gene>
<protein>
    <submittedName>
        <fullName evidence="1">Uncharacterized protein</fullName>
    </submittedName>
</protein>
<evidence type="ECO:0000313" key="2">
    <source>
        <dbReference type="Proteomes" id="UP000028123"/>
    </source>
</evidence>
<sequence>MVDELNRLLEDLHDLQTYWSTESKMREDESGKMYADGMSHGFKYAAIALHTVLRKYVAFELCESERADDDGNFPC</sequence>